<keyword evidence="1 3" id="KW-0853">WD repeat</keyword>
<proteinExistence type="predicted"/>
<reference evidence="4 5" key="1">
    <citation type="journal article" date="2011" name="Genome Biol. Evol.">
        <title>Integration of the genetic map and genome assembly of fugu facilitates insights into distinct features of genome evolution in teleosts and mammals.</title>
        <authorList>
            <person name="Kai W."/>
            <person name="Kikuchi K."/>
            <person name="Tohari S."/>
            <person name="Chew A.K."/>
            <person name="Tay A."/>
            <person name="Fujiwara A."/>
            <person name="Hosoya S."/>
            <person name="Suetake H."/>
            <person name="Naruse K."/>
            <person name="Brenner S."/>
            <person name="Suzuki Y."/>
            <person name="Venkatesh B."/>
        </authorList>
    </citation>
    <scope>NUCLEOTIDE SEQUENCE [LARGE SCALE GENOMIC DNA]</scope>
</reference>
<protein>
    <submittedName>
        <fullName evidence="4">WD repeat domain 20</fullName>
    </submittedName>
</protein>
<dbReference type="Pfam" id="PF00400">
    <property type="entry name" value="WD40"/>
    <property type="match status" value="1"/>
</dbReference>
<gene>
    <name evidence="4" type="primary">wdr20a</name>
</gene>
<evidence type="ECO:0000313" key="5">
    <source>
        <dbReference type="Proteomes" id="UP000005226"/>
    </source>
</evidence>
<dbReference type="PANTHER" id="PTHR14107:SF5">
    <property type="entry name" value="WD REPEAT-CONTAINING PROTEIN 20"/>
    <property type="match status" value="1"/>
</dbReference>
<keyword evidence="2" id="KW-0677">Repeat</keyword>
<name>A0A674PGL8_TAKRU</name>
<sequence length="582" mass="63815">MLISKMAAEGGGKEMNEIKTQFTTREGVYKLLTHSEYSRPNRVPFNSQGSNPVKVSFVNVNDQSGNGDRICFNVGRELYFYIYKGVRKAADLSKPIDKRIYKGTQPTCHDFNHLTATAESVSLLVGFSAGQVQLIDPIKKETSKLFNEERLIDKSRVTCVKWVPGSESLFLVSHASGSMYLYNVEHTCGTTAPHYQLLKQGENYSVHTYGKFLACVSQDGFLRVFNFDAVELHGTMKSYFGGLLCVCWSPDGKYIVAGGEDDLVTVWSFLDCRVIARGHGHKSWVSVVAFDHYTTSVEESDPMEFSGSDEDFQDQMIHFGRDRANSTQSRLSKRNSTDSRPVSVTYRFGSVGQDTQLCLWDLTEDILFPHLPLSRTRTHTNVMNATSPHAGATIITNTSSNATNGNNSGANTPAVNSLSTALPRSNSLPHAAATTATANNTNKAGGGGGIVDSAIATGVSKFATLSLHDRKERHHEKDHKRNHSMGHISSKSSDKLNLLTKTKSDPAKTLGTLLCPRMEDVPLLEPLICKKIAHERLTVLIFLEDCLVTACQEGFICTWARPGKVGLLSSQNQASSPSGTVV</sequence>
<reference evidence="4" key="3">
    <citation type="submission" date="2025-09" db="UniProtKB">
        <authorList>
            <consortium name="Ensembl"/>
        </authorList>
    </citation>
    <scope>IDENTIFICATION</scope>
</reference>
<dbReference type="InterPro" id="IPR015943">
    <property type="entry name" value="WD40/YVTN_repeat-like_dom_sf"/>
</dbReference>
<dbReference type="GeneTree" id="ENSGT00390000007686"/>
<organism evidence="4 5">
    <name type="scientific">Takifugu rubripes</name>
    <name type="common">Japanese pufferfish</name>
    <name type="synonym">Fugu rubripes</name>
    <dbReference type="NCBI Taxonomy" id="31033"/>
    <lineage>
        <taxon>Eukaryota</taxon>
        <taxon>Metazoa</taxon>
        <taxon>Chordata</taxon>
        <taxon>Craniata</taxon>
        <taxon>Vertebrata</taxon>
        <taxon>Euteleostomi</taxon>
        <taxon>Actinopterygii</taxon>
        <taxon>Neopterygii</taxon>
        <taxon>Teleostei</taxon>
        <taxon>Neoteleostei</taxon>
        <taxon>Acanthomorphata</taxon>
        <taxon>Eupercaria</taxon>
        <taxon>Tetraodontiformes</taxon>
        <taxon>Tetradontoidea</taxon>
        <taxon>Tetraodontidae</taxon>
        <taxon>Takifugu</taxon>
    </lineage>
</organism>
<keyword evidence="5" id="KW-1185">Reference proteome</keyword>
<evidence type="ECO:0000313" key="4">
    <source>
        <dbReference type="Ensembl" id="ENSTRUP00000084872.1"/>
    </source>
</evidence>
<evidence type="ECO:0000256" key="1">
    <source>
        <dbReference type="ARBA" id="ARBA00022574"/>
    </source>
</evidence>
<dbReference type="AlphaFoldDB" id="A0A674PGL8"/>
<dbReference type="InterPro" id="IPR051362">
    <property type="entry name" value="WD_repeat_creC_regulators"/>
</dbReference>
<feature type="repeat" description="WD" evidence="3">
    <location>
        <begin position="236"/>
        <end position="268"/>
    </location>
</feature>
<evidence type="ECO:0000256" key="3">
    <source>
        <dbReference type="PROSITE-ProRule" id="PRU00221"/>
    </source>
</evidence>
<dbReference type="PROSITE" id="PS50294">
    <property type="entry name" value="WD_REPEATS_REGION"/>
    <property type="match status" value="1"/>
</dbReference>
<dbReference type="Gene3D" id="2.130.10.10">
    <property type="entry name" value="YVTN repeat-like/Quinoprotein amine dehydrogenase"/>
    <property type="match status" value="2"/>
</dbReference>
<reference evidence="4" key="2">
    <citation type="submission" date="2025-08" db="UniProtKB">
        <authorList>
            <consortium name="Ensembl"/>
        </authorList>
    </citation>
    <scope>IDENTIFICATION</scope>
</reference>
<accession>A0A674PGL8</accession>
<dbReference type="PANTHER" id="PTHR14107">
    <property type="entry name" value="WD REPEAT PROTEIN"/>
    <property type="match status" value="1"/>
</dbReference>
<dbReference type="InterPro" id="IPR036322">
    <property type="entry name" value="WD40_repeat_dom_sf"/>
</dbReference>
<dbReference type="PROSITE" id="PS50082">
    <property type="entry name" value="WD_REPEATS_2"/>
    <property type="match status" value="1"/>
</dbReference>
<dbReference type="SMART" id="SM00320">
    <property type="entry name" value="WD40"/>
    <property type="match status" value="4"/>
</dbReference>
<evidence type="ECO:0000256" key="2">
    <source>
        <dbReference type="ARBA" id="ARBA00022737"/>
    </source>
</evidence>
<dbReference type="InterPro" id="IPR001680">
    <property type="entry name" value="WD40_rpt"/>
</dbReference>
<dbReference type="Proteomes" id="UP000005226">
    <property type="component" value="Chromosome 2"/>
</dbReference>
<dbReference type="SUPFAM" id="SSF50978">
    <property type="entry name" value="WD40 repeat-like"/>
    <property type="match status" value="1"/>
</dbReference>
<dbReference type="Ensembl" id="ENSTRUT00000074041.1">
    <property type="protein sequence ID" value="ENSTRUP00000084872.1"/>
    <property type="gene ID" value="ENSTRUG00000012952.3"/>
</dbReference>